<dbReference type="Proteomes" id="UP000607653">
    <property type="component" value="Unassembled WGS sequence"/>
</dbReference>
<keyword evidence="2" id="KW-1185">Reference proteome</keyword>
<dbReference type="EMBL" id="DUZY01000001">
    <property type="protein sequence ID" value="DAD23329.1"/>
    <property type="molecule type" value="Genomic_DNA"/>
</dbReference>
<gene>
    <name evidence="1" type="ORF">HUJ06_024793</name>
</gene>
<reference evidence="1 2" key="1">
    <citation type="journal article" date="2020" name="Mol. Biol. Evol.">
        <title>Distinct Expression and Methylation Patterns for Genes with Different Fates following a Single Whole-Genome Duplication in Flowering Plants.</title>
        <authorList>
            <person name="Shi T."/>
            <person name="Rahmani R.S."/>
            <person name="Gugger P.F."/>
            <person name="Wang M."/>
            <person name="Li H."/>
            <person name="Zhang Y."/>
            <person name="Li Z."/>
            <person name="Wang Q."/>
            <person name="Van de Peer Y."/>
            <person name="Marchal K."/>
            <person name="Chen J."/>
        </authorList>
    </citation>
    <scope>NUCLEOTIDE SEQUENCE [LARGE SCALE GENOMIC DNA]</scope>
    <source>
        <tissue evidence="1">Leaf</tissue>
    </source>
</reference>
<name>A0A822XW52_NELNU</name>
<accession>A0A822XW52</accession>
<protein>
    <submittedName>
        <fullName evidence="1">Uncharacterized protein</fullName>
    </submittedName>
</protein>
<organism evidence="1 2">
    <name type="scientific">Nelumbo nucifera</name>
    <name type="common">Sacred lotus</name>
    <dbReference type="NCBI Taxonomy" id="4432"/>
    <lineage>
        <taxon>Eukaryota</taxon>
        <taxon>Viridiplantae</taxon>
        <taxon>Streptophyta</taxon>
        <taxon>Embryophyta</taxon>
        <taxon>Tracheophyta</taxon>
        <taxon>Spermatophyta</taxon>
        <taxon>Magnoliopsida</taxon>
        <taxon>Proteales</taxon>
        <taxon>Nelumbonaceae</taxon>
        <taxon>Nelumbo</taxon>
    </lineage>
</organism>
<comment type="caution">
    <text evidence="1">The sequence shown here is derived from an EMBL/GenBank/DDBJ whole genome shotgun (WGS) entry which is preliminary data.</text>
</comment>
<evidence type="ECO:0000313" key="1">
    <source>
        <dbReference type="EMBL" id="DAD23329.1"/>
    </source>
</evidence>
<evidence type="ECO:0000313" key="2">
    <source>
        <dbReference type="Proteomes" id="UP000607653"/>
    </source>
</evidence>
<proteinExistence type="predicted"/>
<dbReference type="AlphaFoldDB" id="A0A822XW52"/>
<sequence length="33" mass="3803">MKQPSSLCLDLAERKVSILFSATLPRSKRRENQ</sequence>